<accession>A0ABZ2A0X7</accession>
<name>A0ABZ2A0X7_STRNV</name>
<proteinExistence type="predicted"/>
<reference evidence="1" key="1">
    <citation type="submission" date="2022-10" db="EMBL/GenBank/DDBJ databases">
        <title>The complete genomes of actinobacterial strains from the NBC collection.</title>
        <authorList>
            <person name="Joergensen T.S."/>
            <person name="Alvarez Arevalo M."/>
            <person name="Sterndorff E.B."/>
            <person name="Faurdal D."/>
            <person name="Vuksanovic O."/>
            <person name="Mourched A.-S."/>
            <person name="Charusanti P."/>
            <person name="Shaw S."/>
            <person name="Blin K."/>
            <person name="Weber T."/>
        </authorList>
    </citation>
    <scope>NUCLEOTIDE SEQUENCE</scope>
    <source>
        <strain evidence="1">NBC_01432</strain>
    </source>
</reference>
<dbReference type="Proteomes" id="UP001432209">
    <property type="component" value="Chromosome"/>
</dbReference>
<organism evidence="1 2">
    <name type="scientific">Streptomyces niveus</name>
    <name type="common">Streptomyces spheroides</name>
    <dbReference type="NCBI Taxonomy" id="193462"/>
    <lineage>
        <taxon>Bacteria</taxon>
        <taxon>Bacillati</taxon>
        <taxon>Actinomycetota</taxon>
        <taxon>Actinomycetes</taxon>
        <taxon>Kitasatosporales</taxon>
        <taxon>Streptomycetaceae</taxon>
        <taxon>Streptomyces</taxon>
    </lineage>
</organism>
<dbReference type="EMBL" id="CP109495">
    <property type="protein sequence ID" value="WUX50945.1"/>
    <property type="molecule type" value="Genomic_DNA"/>
</dbReference>
<dbReference type="InterPro" id="IPR011048">
    <property type="entry name" value="Haem_d1_sf"/>
</dbReference>
<dbReference type="InterPro" id="IPR015943">
    <property type="entry name" value="WD40/YVTN_repeat-like_dom_sf"/>
</dbReference>
<sequence length="134" mass="13437">MDVLPVVDVGSGRVVGSVGLPLPGGGPASVLAVGNGFVLVTLERAGVVAVVDLLEYSVTRLIPVGGGPRGLAADPADRTVYIALARQRSVAVVDLDGVDLSNEDGIPQFEDIAVGAGPSGVTVIRTDLLLPESG</sequence>
<dbReference type="RefSeq" id="WP_329074597.1">
    <property type="nucleotide sequence ID" value="NZ_CP109495.1"/>
</dbReference>
<protein>
    <submittedName>
        <fullName evidence="1">Uncharacterized protein</fullName>
    </submittedName>
</protein>
<gene>
    <name evidence="1" type="ORF">OG442_04960</name>
</gene>
<evidence type="ECO:0000313" key="2">
    <source>
        <dbReference type="Proteomes" id="UP001432209"/>
    </source>
</evidence>
<dbReference type="Gene3D" id="2.130.10.10">
    <property type="entry name" value="YVTN repeat-like/Quinoprotein amine dehydrogenase"/>
    <property type="match status" value="1"/>
</dbReference>
<keyword evidence="2" id="KW-1185">Reference proteome</keyword>
<evidence type="ECO:0000313" key="1">
    <source>
        <dbReference type="EMBL" id="WUX50945.1"/>
    </source>
</evidence>
<dbReference type="SUPFAM" id="SSF51004">
    <property type="entry name" value="C-terminal (heme d1) domain of cytochrome cd1-nitrite reductase"/>
    <property type="match status" value="1"/>
</dbReference>